<dbReference type="Pfam" id="PF00005">
    <property type="entry name" value="ABC_tran"/>
    <property type="match status" value="1"/>
</dbReference>
<accession>A0A7Y8GX84</accession>
<evidence type="ECO:0000259" key="7">
    <source>
        <dbReference type="PROSITE" id="PS50893"/>
    </source>
</evidence>
<dbReference type="PANTHER" id="PTHR43820">
    <property type="entry name" value="HIGH-AFFINITY BRANCHED-CHAIN AMINO ACID TRANSPORT ATP-BINDING PROTEIN LIVF"/>
    <property type="match status" value="1"/>
</dbReference>
<evidence type="ECO:0000256" key="5">
    <source>
        <dbReference type="ARBA" id="ARBA00022840"/>
    </source>
</evidence>
<organism evidence="8 9">
    <name type="scientific">Hydrogenophaga aromaticivorans</name>
    <dbReference type="NCBI Taxonomy" id="2610898"/>
    <lineage>
        <taxon>Bacteria</taxon>
        <taxon>Pseudomonadati</taxon>
        <taxon>Pseudomonadota</taxon>
        <taxon>Betaproteobacteria</taxon>
        <taxon>Burkholderiales</taxon>
        <taxon>Comamonadaceae</taxon>
        <taxon>Hydrogenophaga</taxon>
    </lineage>
</organism>
<name>A0A7Y8GX84_9BURK</name>
<dbReference type="InterPro" id="IPR027417">
    <property type="entry name" value="P-loop_NTPase"/>
</dbReference>
<comment type="similarity">
    <text evidence="1">Belongs to the ABC transporter superfamily.</text>
</comment>
<dbReference type="GO" id="GO:0015658">
    <property type="term" value="F:branched-chain amino acid transmembrane transporter activity"/>
    <property type="evidence" value="ECO:0007669"/>
    <property type="project" value="TreeGrafter"/>
</dbReference>
<dbReference type="PROSITE" id="PS50893">
    <property type="entry name" value="ABC_TRANSPORTER_2"/>
    <property type="match status" value="1"/>
</dbReference>
<keyword evidence="4" id="KW-0547">Nucleotide-binding</keyword>
<protein>
    <submittedName>
        <fullName evidence="8">ABC transporter ATP-binding protein</fullName>
    </submittedName>
</protein>
<evidence type="ECO:0000313" key="8">
    <source>
        <dbReference type="EMBL" id="NWF46211.1"/>
    </source>
</evidence>
<evidence type="ECO:0000256" key="6">
    <source>
        <dbReference type="ARBA" id="ARBA00022970"/>
    </source>
</evidence>
<evidence type="ECO:0000256" key="1">
    <source>
        <dbReference type="ARBA" id="ARBA00005417"/>
    </source>
</evidence>
<keyword evidence="9" id="KW-1185">Reference proteome</keyword>
<dbReference type="EMBL" id="VYGV01000011">
    <property type="protein sequence ID" value="NWF46211.1"/>
    <property type="molecule type" value="Genomic_DNA"/>
</dbReference>
<keyword evidence="5 8" id="KW-0067">ATP-binding</keyword>
<dbReference type="GO" id="GO:0005524">
    <property type="term" value="F:ATP binding"/>
    <property type="evidence" value="ECO:0007669"/>
    <property type="project" value="UniProtKB-KW"/>
</dbReference>
<feature type="domain" description="ABC transporter" evidence="7">
    <location>
        <begin position="1"/>
        <end position="230"/>
    </location>
</feature>
<keyword evidence="6" id="KW-0029">Amino-acid transport</keyword>
<dbReference type="InterPro" id="IPR017871">
    <property type="entry name" value="ABC_transporter-like_CS"/>
</dbReference>
<keyword evidence="3" id="KW-1003">Cell membrane</keyword>
<gene>
    <name evidence="8" type="ORF">F3K02_13260</name>
</gene>
<dbReference type="PROSITE" id="PS00211">
    <property type="entry name" value="ABC_TRANSPORTER_1"/>
    <property type="match status" value="1"/>
</dbReference>
<dbReference type="SUPFAM" id="SSF52540">
    <property type="entry name" value="P-loop containing nucleoside triphosphate hydrolases"/>
    <property type="match status" value="1"/>
</dbReference>
<sequence>MHADNLNVFYGKAQALHDIDINVHDGEIVALVGRNGVGKSTLIKSICGLLPTRAGRRMLRGRDITSEPPYVTARLGIAYVPDNRQIFPNLTTEENLRLATIRARPGAWYLDRVYTLFPRLRERASFAGQVLSGGEQQMLAIGRALLLNPVLLLLDEPTEGLAPVVVDQLVDALRIIHAAGVAMLIVEQNFRMTEALASRQYVMDSGRIVWSGSTEEFGSQRAEVESLVFF</sequence>
<proteinExistence type="inferred from homology"/>
<dbReference type="SMART" id="SM00382">
    <property type="entry name" value="AAA"/>
    <property type="match status" value="1"/>
</dbReference>
<dbReference type="GO" id="GO:0016887">
    <property type="term" value="F:ATP hydrolysis activity"/>
    <property type="evidence" value="ECO:0007669"/>
    <property type="project" value="InterPro"/>
</dbReference>
<dbReference type="InterPro" id="IPR003593">
    <property type="entry name" value="AAA+_ATPase"/>
</dbReference>
<dbReference type="InterPro" id="IPR003439">
    <property type="entry name" value="ABC_transporter-like_ATP-bd"/>
</dbReference>
<evidence type="ECO:0000256" key="2">
    <source>
        <dbReference type="ARBA" id="ARBA00022448"/>
    </source>
</evidence>
<comment type="caution">
    <text evidence="8">The sequence shown here is derived from an EMBL/GenBank/DDBJ whole genome shotgun (WGS) entry which is preliminary data.</text>
</comment>
<dbReference type="CDD" id="cd03224">
    <property type="entry name" value="ABC_TM1139_LivF_branched"/>
    <property type="match status" value="1"/>
</dbReference>
<dbReference type="GO" id="GO:0015807">
    <property type="term" value="P:L-amino acid transport"/>
    <property type="evidence" value="ECO:0007669"/>
    <property type="project" value="TreeGrafter"/>
</dbReference>
<dbReference type="AlphaFoldDB" id="A0A7Y8GX84"/>
<dbReference type="InterPro" id="IPR052156">
    <property type="entry name" value="BCAA_Transport_ATP-bd_LivF"/>
</dbReference>
<evidence type="ECO:0000256" key="3">
    <source>
        <dbReference type="ARBA" id="ARBA00022475"/>
    </source>
</evidence>
<keyword evidence="2" id="KW-0813">Transport</keyword>
<dbReference type="Gene3D" id="3.40.50.300">
    <property type="entry name" value="P-loop containing nucleotide triphosphate hydrolases"/>
    <property type="match status" value="1"/>
</dbReference>
<dbReference type="PANTHER" id="PTHR43820:SF2">
    <property type="entry name" value="ABC TRANSPORTER ATP-BINDING PROTEIN"/>
    <property type="match status" value="1"/>
</dbReference>
<reference evidence="8 9" key="1">
    <citation type="submission" date="2019-09" db="EMBL/GenBank/DDBJ databases">
        <title>Hydrogenophaga aromatica sp. nov., isolated from a para-xylene-degrading enrichment culture.</title>
        <authorList>
            <person name="Tancsics A."/>
            <person name="Banerjee S."/>
        </authorList>
    </citation>
    <scope>NUCLEOTIDE SEQUENCE [LARGE SCALE GENOMIC DNA]</scope>
    <source>
        <strain evidence="8 9">D2P1</strain>
    </source>
</reference>
<evidence type="ECO:0000313" key="9">
    <source>
        <dbReference type="Proteomes" id="UP000545507"/>
    </source>
</evidence>
<evidence type="ECO:0000256" key="4">
    <source>
        <dbReference type="ARBA" id="ARBA00022741"/>
    </source>
</evidence>
<keyword evidence="3" id="KW-0472">Membrane</keyword>
<dbReference type="Proteomes" id="UP000545507">
    <property type="component" value="Unassembled WGS sequence"/>
</dbReference>